<evidence type="ECO:0000313" key="2">
    <source>
        <dbReference type="EMBL" id="MCC9628489.1"/>
    </source>
</evidence>
<evidence type="ECO:0000313" key="3">
    <source>
        <dbReference type="Proteomes" id="UP001139103"/>
    </source>
</evidence>
<evidence type="ECO:0000256" key="1">
    <source>
        <dbReference type="SAM" id="SignalP"/>
    </source>
</evidence>
<feature type="chain" id="PRO_5040777930" evidence="1">
    <location>
        <begin position="27"/>
        <end position="167"/>
    </location>
</feature>
<organism evidence="2 3">
    <name type="scientific">Blastopirellula sediminis</name>
    <dbReference type="NCBI Taxonomy" id="2894196"/>
    <lineage>
        <taxon>Bacteria</taxon>
        <taxon>Pseudomonadati</taxon>
        <taxon>Planctomycetota</taxon>
        <taxon>Planctomycetia</taxon>
        <taxon>Pirellulales</taxon>
        <taxon>Pirellulaceae</taxon>
        <taxon>Blastopirellula</taxon>
    </lineage>
</organism>
<accession>A0A9X1MN17</accession>
<dbReference type="Proteomes" id="UP001139103">
    <property type="component" value="Unassembled WGS sequence"/>
</dbReference>
<keyword evidence="3" id="KW-1185">Reference proteome</keyword>
<feature type="signal peptide" evidence="1">
    <location>
        <begin position="1"/>
        <end position="26"/>
    </location>
</feature>
<keyword evidence="1" id="KW-0732">Signal</keyword>
<gene>
    <name evidence="2" type="ORF">LOC68_08785</name>
</gene>
<dbReference type="EMBL" id="JAJKFT010000004">
    <property type="protein sequence ID" value="MCC9628489.1"/>
    <property type="molecule type" value="Genomic_DNA"/>
</dbReference>
<proteinExistence type="predicted"/>
<name>A0A9X1MN17_9BACT</name>
<dbReference type="RefSeq" id="WP_230217801.1">
    <property type="nucleotide sequence ID" value="NZ_JAJKFT010000004.1"/>
</dbReference>
<reference evidence="2" key="1">
    <citation type="submission" date="2021-11" db="EMBL/GenBank/DDBJ databases">
        <title>Genome sequence.</title>
        <authorList>
            <person name="Sun Q."/>
        </authorList>
    </citation>
    <scope>NUCLEOTIDE SEQUENCE</scope>
    <source>
        <strain evidence="2">JC732</strain>
    </source>
</reference>
<dbReference type="AlphaFoldDB" id="A0A9X1MN17"/>
<comment type="caution">
    <text evidence="2">The sequence shown here is derived from an EMBL/GenBank/DDBJ whole genome shotgun (WGS) entry which is preliminary data.</text>
</comment>
<protein>
    <submittedName>
        <fullName evidence="2">Uncharacterized protein</fullName>
    </submittedName>
</protein>
<sequence>MNAATVFRPVALLAMLACFPTSVLWSAEPMRGPLPPEQQALIHYLADHHKELTREVKLRDDGYEATTTTKNKEVAAKLKQHLAYMQKRLGSGAMVRRWDPAFVELVKYHDQITTKVEQLDNGIKVVVTGKTPDAVKVAQNHAKVVSEFAALGYDAVREAHDPALQGK</sequence>